<gene>
    <name evidence="2" type="ORF">GCM10010918_44220</name>
</gene>
<evidence type="ECO:0000259" key="1">
    <source>
        <dbReference type="PROSITE" id="PS50104"/>
    </source>
</evidence>
<sequence length="127" mass="15111">MEKNNNRVFVSYSHKDRSYANILVDLLKKDGFNTWYDVENLNLGQDLHRQITEGLKSSDYYVLLVSENSQESNWIKFERQIAENHLNKSKLNAIDLVRKELSSYIFDIDNRHDEKLMNVINKFIEKL</sequence>
<dbReference type="EMBL" id="BMHY01000010">
    <property type="protein sequence ID" value="GGG82036.1"/>
    <property type="molecule type" value="Genomic_DNA"/>
</dbReference>
<evidence type="ECO:0000313" key="3">
    <source>
        <dbReference type="Proteomes" id="UP000600247"/>
    </source>
</evidence>
<accession>A0A917M6H7</accession>
<reference evidence="2 3" key="1">
    <citation type="journal article" date="2014" name="Int. J. Syst. Evol. Microbiol.">
        <title>Complete genome sequence of Corynebacterium casei LMG S-19264T (=DSM 44701T), isolated from a smear-ripened cheese.</title>
        <authorList>
            <consortium name="US DOE Joint Genome Institute (JGI-PGF)"/>
            <person name="Walter F."/>
            <person name="Albersmeier A."/>
            <person name="Kalinowski J."/>
            <person name="Ruckert C."/>
        </authorList>
    </citation>
    <scope>NUCLEOTIDE SEQUENCE [LARGE SCALE GENOMIC DNA]</scope>
    <source>
        <strain evidence="2 3">CGMCC 1.15286</strain>
    </source>
</reference>
<dbReference type="RefSeq" id="WP_188891479.1">
    <property type="nucleotide sequence ID" value="NZ_BMHY01000010.1"/>
</dbReference>
<evidence type="ECO:0000313" key="2">
    <source>
        <dbReference type="EMBL" id="GGG82036.1"/>
    </source>
</evidence>
<dbReference type="Gene3D" id="3.40.50.10140">
    <property type="entry name" value="Toll/interleukin-1 receptor homology (TIR) domain"/>
    <property type="match status" value="1"/>
</dbReference>
<dbReference type="PROSITE" id="PS50104">
    <property type="entry name" value="TIR"/>
    <property type="match status" value="1"/>
</dbReference>
<keyword evidence="3" id="KW-1185">Reference proteome</keyword>
<dbReference type="InterPro" id="IPR000157">
    <property type="entry name" value="TIR_dom"/>
</dbReference>
<dbReference type="Proteomes" id="UP000600247">
    <property type="component" value="Unassembled WGS sequence"/>
</dbReference>
<dbReference type="InterPro" id="IPR035897">
    <property type="entry name" value="Toll_tir_struct_dom_sf"/>
</dbReference>
<feature type="domain" description="TIR" evidence="1">
    <location>
        <begin position="4"/>
        <end position="127"/>
    </location>
</feature>
<dbReference type="Pfam" id="PF13676">
    <property type="entry name" value="TIR_2"/>
    <property type="match status" value="1"/>
</dbReference>
<dbReference type="AlphaFoldDB" id="A0A917M6H7"/>
<name>A0A917M6H7_9BACL</name>
<dbReference type="GO" id="GO:0007165">
    <property type="term" value="P:signal transduction"/>
    <property type="evidence" value="ECO:0007669"/>
    <property type="project" value="InterPro"/>
</dbReference>
<proteinExistence type="predicted"/>
<organism evidence="2 3">
    <name type="scientific">Paenibacillus radicis</name>
    <name type="common">ex Gao et al. 2016</name>
    <dbReference type="NCBI Taxonomy" id="1737354"/>
    <lineage>
        <taxon>Bacteria</taxon>
        <taxon>Bacillati</taxon>
        <taxon>Bacillota</taxon>
        <taxon>Bacilli</taxon>
        <taxon>Bacillales</taxon>
        <taxon>Paenibacillaceae</taxon>
        <taxon>Paenibacillus</taxon>
    </lineage>
</organism>
<comment type="caution">
    <text evidence="2">The sequence shown here is derived from an EMBL/GenBank/DDBJ whole genome shotgun (WGS) entry which is preliminary data.</text>
</comment>
<dbReference type="SUPFAM" id="SSF52200">
    <property type="entry name" value="Toll/Interleukin receptor TIR domain"/>
    <property type="match status" value="1"/>
</dbReference>
<protein>
    <recommendedName>
        <fullName evidence="1">TIR domain-containing protein</fullName>
    </recommendedName>
</protein>